<dbReference type="Proteomes" id="UP000742024">
    <property type="component" value="Unassembled WGS sequence"/>
</dbReference>
<gene>
    <name evidence="3" type="ORF">E4U56_003902</name>
    <name evidence="4" type="ORF">E4U57_007441</name>
</gene>
<keyword evidence="5" id="KW-1185">Reference proteome</keyword>
<name>A0A9P7MP56_9HYPO</name>
<feature type="transmembrane region" description="Helical" evidence="1">
    <location>
        <begin position="51"/>
        <end position="72"/>
    </location>
</feature>
<dbReference type="AlphaFoldDB" id="A0A9P7MP56"/>
<feature type="transmembrane region" description="Helical" evidence="1">
    <location>
        <begin position="84"/>
        <end position="104"/>
    </location>
</feature>
<dbReference type="EMBL" id="SRPS01000252">
    <property type="protein sequence ID" value="KAG5961396.1"/>
    <property type="molecule type" value="Genomic_DNA"/>
</dbReference>
<protein>
    <recommendedName>
        <fullName evidence="2">DUF7703 domain-containing protein</fullName>
    </recommendedName>
</protein>
<dbReference type="OrthoDB" id="405906at2759"/>
<dbReference type="Proteomes" id="UP000784919">
    <property type="component" value="Unassembled WGS sequence"/>
</dbReference>
<feature type="domain" description="DUF7703" evidence="2">
    <location>
        <begin position="18"/>
        <end position="257"/>
    </location>
</feature>
<evidence type="ECO:0000313" key="5">
    <source>
        <dbReference type="Proteomes" id="UP000742024"/>
    </source>
</evidence>
<feature type="transmembrane region" description="Helical" evidence="1">
    <location>
        <begin position="204"/>
        <end position="224"/>
    </location>
</feature>
<feature type="transmembrane region" description="Helical" evidence="1">
    <location>
        <begin position="20"/>
        <end position="39"/>
    </location>
</feature>
<feature type="transmembrane region" description="Helical" evidence="1">
    <location>
        <begin position="116"/>
        <end position="142"/>
    </location>
</feature>
<keyword evidence="1" id="KW-0812">Transmembrane</keyword>
<dbReference type="PANTHER" id="PTHR37013">
    <property type="entry name" value="INTEGRAL MEMBRANE PROTEIN (AFU_ORTHOLOGUE AFUA_1G05950)-RELATED"/>
    <property type="match status" value="1"/>
</dbReference>
<keyword evidence="1" id="KW-0472">Membrane</keyword>
<dbReference type="EMBL" id="SRPR01000076">
    <property type="protein sequence ID" value="KAG5961738.1"/>
    <property type="molecule type" value="Genomic_DNA"/>
</dbReference>
<keyword evidence="1" id="KW-1133">Transmembrane helix</keyword>
<sequence>MGYAGNPSTAVTDISEHSETLVIVAFVALALFNAIELNVIVFSTFRRFKGLYFWSFLAATNGIVPHSLGFVLKNVVESDHYGLYMTLVALGWVPMITGQALVLYSRLHLVFWNDTWLRVMLGIIVSNVFLLHLPTIVLMYGANSSSSAVNPWVLPYIIFEKVQVTLFFLQDLLLSAVYIKSCFSLFDSRDTLRGGAVLRMRRHLMLVNVFVVLLDVPILCLEYMDMYDVQTAYKAFVYGVKLKIEFRILNRLVEMTRERQTLDPFPLNATLQGDGNVSPALRCQRASV</sequence>
<evidence type="ECO:0000313" key="4">
    <source>
        <dbReference type="EMBL" id="KAG5961738.1"/>
    </source>
</evidence>
<evidence type="ECO:0000256" key="1">
    <source>
        <dbReference type="SAM" id="Phobius"/>
    </source>
</evidence>
<dbReference type="Pfam" id="PF24802">
    <property type="entry name" value="DUF7703"/>
    <property type="match status" value="1"/>
</dbReference>
<accession>A0A9P7MP56</accession>
<reference evidence="3 5" key="1">
    <citation type="journal article" date="2020" name="bioRxiv">
        <title>Whole genome comparisons of ergot fungi reveals the divergence and evolution of species within the genus Claviceps are the result of varying mechanisms driving genome evolution and host range expansion.</title>
        <authorList>
            <person name="Wyka S.A."/>
            <person name="Mondo S.J."/>
            <person name="Liu M."/>
            <person name="Dettman J."/>
            <person name="Nalam V."/>
            <person name="Broders K.D."/>
        </authorList>
    </citation>
    <scope>NUCLEOTIDE SEQUENCE</scope>
    <source>
        <strain evidence="3">CCC 1102</strain>
        <strain evidence="4 5">LM583</strain>
    </source>
</reference>
<evidence type="ECO:0000313" key="3">
    <source>
        <dbReference type="EMBL" id="KAG5961396.1"/>
    </source>
</evidence>
<dbReference type="PANTHER" id="PTHR37013:SF6">
    <property type="entry name" value="INTEGRAL MEMBRANE PROTEIN"/>
    <property type="match status" value="1"/>
</dbReference>
<evidence type="ECO:0000259" key="2">
    <source>
        <dbReference type="Pfam" id="PF24802"/>
    </source>
</evidence>
<proteinExistence type="predicted"/>
<feature type="transmembrane region" description="Helical" evidence="1">
    <location>
        <begin position="162"/>
        <end position="183"/>
    </location>
</feature>
<evidence type="ECO:0000313" key="6">
    <source>
        <dbReference type="Proteomes" id="UP000784919"/>
    </source>
</evidence>
<dbReference type="InterPro" id="IPR056120">
    <property type="entry name" value="DUF7703"/>
</dbReference>
<organism evidence="3 6">
    <name type="scientific">Claviceps arundinis</name>
    <dbReference type="NCBI Taxonomy" id="1623583"/>
    <lineage>
        <taxon>Eukaryota</taxon>
        <taxon>Fungi</taxon>
        <taxon>Dikarya</taxon>
        <taxon>Ascomycota</taxon>
        <taxon>Pezizomycotina</taxon>
        <taxon>Sordariomycetes</taxon>
        <taxon>Hypocreomycetidae</taxon>
        <taxon>Hypocreales</taxon>
        <taxon>Clavicipitaceae</taxon>
        <taxon>Claviceps</taxon>
    </lineage>
</organism>
<comment type="caution">
    <text evidence="3">The sequence shown here is derived from an EMBL/GenBank/DDBJ whole genome shotgun (WGS) entry which is preliminary data.</text>
</comment>